<comment type="caution">
    <text evidence="5">The sequence shown here is derived from an EMBL/GenBank/DDBJ whole genome shotgun (WGS) entry which is preliminary data.</text>
</comment>
<feature type="domain" description="2Fe-2S ferredoxin-type" evidence="4">
    <location>
        <begin position="3"/>
        <end position="94"/>
    </location>
</feature>
<dbReference type="PANTHER" id="PTHR11921:SF29">
    <property type="entry name" value="SUCCINATE DEHYDROGENASE [UBIQUINONE] IRON-SULFUR SUBUNIT, MITOCHONDRIAL"/>
    <property type="match status" value="1"/>
</dbReference>
<reference evidence="5" key="1">
    <citation type="journal article" date="2021" name="Environ. Microbiol.">
        <title>Genomic characterization of three novel Desulfobacterota classes expand the metabolic and phylogenetic diversity of the phylum.</title>
        <authorList>
            <person name="Murphy C.L."/>
            <person name="Biggerstaff J."/>
            <person name="Eichhorn A."/>
            <person name="Ewing E."/>
            <person name="Shahan R."/>
            <person name="Soriano D."/>
            <person name="Stewart S."/>
            <person name="VanMol K."/>
            <person name="Walker R."/>
            <person name="Walters P."/>
            <person name="Elshahed M.S."/>
            <person name="Youssef N.H."/>
        </authorList>
    </citation>
    <scope>NUCLEOTIDE SEQUENCE</scope>
    <source>
        <strain evidence="5">Zod_Metabat.24</strain>
    </source>
</reference>
<dbReference type="GO" id="GO:0009060">
    <property type="term" value="P:aerobic respiration"/>
    <property type="evidence" value="ECO:0007669"/>
    <property type="project" value="TreeGrafter"/>
</dbReference>
<evidence type="ECO:0000256" key="2">
    <source>
        <dbReference type="ARBA" id="ARBA00009433"/>
    </source>
</evidence>
<dbReference type="Gene3D" id="3.10.20.30">
    <property type="match status" value="1"/>
</dbReference>
<evidence type="ECO:0000256" key="3">
    <source>
        <dbReference type="ARBA" id="ARBA00034078"/>
    </source>
</evidence>
<comment type="similarity">
    <text evidence="2">Belongs to the succinate dehydrogenase/fumarate reductase iron-sulfur protein family.</text>
</comment>
<dbReference type="Pfam" id="PF13085">
    <property type="entry name" value="Fer2_3"/>
    <property type="match status" value="1"/>
</dbReference>
<dbReference type="PANTHER" id="PTHR11921">
    <property type="entry name" value="SUCCINATE DEHYDROGENASE IRON-SULFUR PROTEIN"/>
    <property type="match status" value="1"/>
</dbReference>
<dbReference type="SUPFAM" id="SSF54292">
    <property type="entry name" value="2Fe-2S ferredoxin-like"/>
    <property type="match status" value="1"/>
</dbReference>
<evidence type="ECO:0000313" key="5">
    <source>
        <dbReference type="EMBL" id="MBN1574836.1"/>
    </source>
</evidence>
<dbReference type="GO" id="GO:0051536">
    <property type="term" value="F:iron-sulfur cluster binding"/>
    <property type="evidence" value="ECO:0007669"/>
    <property type="project" value="InterPro"/>
</dbReference>
<dbReference type="GO" id="GO:0022904">
    <property type="term" value="P:respiratory electron transport chain"/>
    <property type="evidence" value="ECO:0007669"/>
    <property type="project" value="TreeGrafter"/>
</dbReference>
<organism evidence="5 6">
    <name type="scientific">Candidatus Zymogenus saltonus</name>
    <dbReference type="NCBI Taxonomy" id="2844893"/>
    <lineage>
        <taxon>Bacteria</taxon>
        <taxon>Deltaproteobacteria</taxon>
        <taxon>Candidatus Zymogenia</taxon>
        <taxon>Candidatus Zymogeniales</taxon>
        <taxon>Candidatus Zymogenaceae</taxon>
        <taxon>Candidatus Zymogenus</taxon>
    </lineage>
</organism>
<accession>A0A9D8KHG1</accession>
<name>A0A9D8KHG1_9DELT</name>
<proteinExistence type="inferred from homology"/>
<evidence type="ECO:0000313" key="6">
    <source>
        <dbReference type="Proteomes" id="UP000809273"/>
    </source>
</evidence>
<evidence type="ECO:0000259" key="4">
    <source>
        <dbReference type="PROSITE" id="PS51085"/>
    </source>
</evidence>
<dbReference type="EMBL" id="JAFGIX010000090">
    <property type="protein sequence ID" value="MBN1574836.1"/>
    <property type="molecule type" value="Genomic_DNA"/>
</dbReference>
<evidence type="ECO:0000256" key="1">
    <source>
        <dbReference type="ARBA" id="ARBA00001927"/>
    </source>
</evidence>
<comment type="cofactor">
    <cofactor evidence="3">
        <name>[2Fe-2S] cluster</name>
        <dbReference type="ChEBI" id="CHEBI:190135"/>
    </cofactor>
</comment>
<sequence length="105" mass="11912">MSRKVKIFRYDKDADKEGRHEEFEIDDDSDMSVIDALNYIYYNIDPSLSFYGHSRCGHGLCARCAVSVNGKNSIACVTPLPEGEEVIIEPASKERVLKDLITKKR</sequence>
<dbReference type="GO" id="GO:0009055">
    <property type="term" value="F:electron transfer activity"/>
    <property type="evidence" value="ECO:0007669"/>
    <property type="project" value="InterPro"/>
</dbReference>
<dbReference type="InterPro" id="IPR025192">
    <property type="entry name" value="Succ_DH/fum_Rdtase_N"/>
</dbReference>
<gene>
    <name evidence="5" type="ORF">JW984_16695</name>
</gene>
<dbReference type="InterPro" id="IPR050573">
    <property type="entry name" value="SDH/FRD_Iron-Sulfur"/>
</dbReference>
<dbReference type="PROSITE" id="PS51085">
    <property type="entry name" value="2FE2S_FER_2"/>
    <property type="match status" value="1"/>
</dbReference>
<dbReference type="AlphaFoldDB" id="A0A9D8KHG1"/>
<dbReference type="InterPro" id="IPR036010">
    <property type="entry name" value="2Fe-2S_ferredoxin-like_sf"/>
</dbReference>
<dbReference type="Proteomes" id="UP000809273">
    <property type="component" value="Unassembled WGS sequence"/>
</dbReference>
<reference evidence="5" key="2">
    <citation type="submission" date="2021-01" db="EMBL/GenBank/DDBJ databases">
        <authorList>
            <person name="Hahn C.R."/>
            <person name="Youssef N.H."/>
            <person name="Elshahed M."/>
        </authorList>
    </citation>
    <scope>NUCLEOTIDE SEQUENCE</scope>
    <source>
        <strain evidence="5">Zod_Metabat.24</strain>
    </source>
</reference>
<dbReference type="InterPro" id="IPR012675">
    <property type="entry name" value="Beta-grasp_dom_sf"/>
</dbReference>
<dbReference type="InterPro" id="IPR001041">
    <property type="entry name" value="2Fe-2S_ferredoxin-type"/>
</dbReference>
<protein>
    <recommendedName>
        <fullName evidence="4">2Fe-2S ferredoxin-type domain-containing protein</fullName>
    </recommendedName>
</protein>
<comment type="cofactor">
    <cofactor evidence="1">
        <name>[3Fe-4S] cluster</name>
        <dbReference type="ChEBI" id="CHEBI:21137"/>
    </cofactor>
</comment>